<dbReference type="Proteomes" id="UP001500888">
    <property type="component" value="Unassembled WGS sequence"/>
</dbReference>
<evidence type="ECO:0000313" key="3">
    <source>
        <dbReference type="Proteomes" id="UP001500888"/>
    </source>
</evidence>
<organism evidence="2 3">
    <name type="scientific">Sphaerisporangium flaviroseum</name>
    <dbReference type="NCBI Taxonomy" id="509199"/>
    <lineage>
        <taxon>Bacteria</taxon>
        <taxon>Bacillati</taxon>
        <taxon>Actinomycetota</taxon>
        <taxon>Actinomycetes</taxon>
        <taxon>Streptosporangiales</taxon>
        <taxon>Streptosporangiaceae</taxon>
        <taxon>Sphaerisporangium</taxon>
    </lineage>
</organism>
<evidence type="ECO:0000256" key="1">
    <source>
        <dbReference type="SAM" id="MobiDB-lite"/>
    </source>
</evidence>
<evidence type="ECO:0000313" key="2">
    <source>
        <dbReference type="EMBL" id="GAA3806378.1"/>
    </source>
</evidence>
<protein>
    <recommendedName>
        <fullName evidence="4">Methylated-DNA-[protein]-cysteine S-methyltransferase DNA binding domain-containing protein</fullName>
    </recommendedName>
</protein>
<proteinExistence type="predicted"/>
<sequence>MTWEWDLLKVGGRHREAHRWDHRRGGGDQWSSSGGASAKVCAAEPAGDTPVLPYHRVMDGSAEVGGYAAQAIGGPEAEDRPVPVPVRGADGIMRHIQEARTQL</sequence>
<keyword evidence="3" id="KW-1185">Reference proteome</keyword>
<name>A0ABP7HX38_9ACTN</name>
<reference evidence="3" key="1">
    <citation type="journal article" date="2019" name="Int. J. Syst. Evol. Microbiol.">
        <title>The Global Catalogue of Microorganisms (GCM) 10K type strain sequencing project: providing services to taxonomists for standard genome sequencing and annotation.</title>
        <authorList>
            <consortium name="The Broad Institute Genomics Platform"/>
            <consortium name="The Broad Institute Genome Sequencing Center for Infectious Disease"/>
            <person name="Wu L."/>
            <person name="Ma J."/>
        </authorList>
    </citation>
    <scope>NUCLEOTIDE SEQUENCE [LARGE SCALE GENOMIC DNA]</scope>
    <source>
        <strain evidence="3">JCM 16908</strain>
    </source>
</reference>
<accession>A0ABP7HX38</accession>
<dbReference type="EMBL" id="BAAAZR010000004">
    <property type="protein sequence ID" value="GAA3806378.1"/>
    <property type="molecule type" value="Genomic_DNA"/>
</dbReference>
<feature type="region of interest" description="Disordered" evidence="1">
    <location>
        <begin position="19"/>
        <end position="38"/>
    </location>
</feature>
<evidence type="ECO:0008006" key="4">
    <source>
        <dbReference type="Google" id="ProtNLM"/>
    </source>
</evidence>
<comment type="caution">
    <text evidence="2">The sequence shown here is derived from an EMBL/GenBank/DDBJ whole genome shotgun (WGS) entry which is preliminary data.</text>
</comment>
<gene>
    <name evidence="2" type="ORF">GCM10022226_28100</name>
</gene>